<evidence type="ECO:0000256" key="1">
    <source>
        <dbReference type="ARBA" id="ARBA00004651"/>
    </source>
</evidence>
<dbReference type="CDD" id="cd00637">
    <property type="entry name" value="7tm_classA_rhodopsin-like"/>
    <property type="match status" value="1"/>
</dbReference>
<evidence type="ECO:0000256" key="9">
    <source>
        <dbReference type="ARBA" id="ARBA00023224"/>
    </source>
</evidence>
<dbReference type="PRINTS" id="PR00237">
    <property type="entry name" value="GPCRRHODOPSN"/>
</dbReference>
<feature type="transmembrane region" description="Helical" evidence="11">
    <location>
        <begin position="279"/>
        <end position="300"/>
    </location>
</feature>
<comment type="similarity">
    <text evidence="10">Belongs to the G-protein coupled receptor 1 family.</text>
</comment>
<keyword evidence="4 11" id="KW-1133">Transmembrane helix</keyword>
<dbReference type="Proteomes" id="UP001163046">
    <property type="component" value="Unassembled WGS sequence"/>
</dbReference>
<evidence type="ECO:0000256" key="3">
    <source>
        <dbReference type="ARBA" id="ARBA00022692"/>
    </source>
</evidence>
<accession>A0A9W9YKX1</accession>
<evidence type="ECO:0000256" key="11">
    <source>
        <dbReference type="SAM" id="Phobius"/>
    </source>
</evidence>
<dbReference type="SUPFAM" id="SSF81321">
    <property type="entry name" value="Family A G protein-coupled receptor-like"/>
    <property type="match status" value="1"/>
</dbReference>
<reference evidence="13" key="1">
    <citation type="submission" date="2023-01" db="EMBL/GenBank/DDBJ databases">
        <title>Genome assembly of the deep-sea coral Lophelia pertusa.</title>
        <authorList>
            <person name="Herrera S."/>
            <person name="Cordes E."/>
        </authorList>
    </citation>
    <scope>NUCLEOTIDE SEQUENCE</scope>
    <source>
        <strain evidence="13">USNM1676648</strain>
        <tissue evidence="13">Polyp</tissue>
    </source>
</reference>
<dbReference type="Pfam" id="PF00001">
    <property type="entry name" value="7tm_1"/>
    <property type="match status" value="2"/>
</dbReference>
<evidence type="ECO:0000256" key="7">
    <source>
        <dbReference type="ARBA" id="ARBA00023170"/>
    </source>
</evidence>
<keyword evidence="2" id="KW-1003">Cell membrane</keyword>
<comment type="subcellular location">
    <subcellularLocation>
        <location evidence="1">Cell membrane</location>
        <topology evidence="1">Multi-pass membrane protein</topology>
    </subcellularLocation>
</comment>
<evidence type="ECO:0000256" key="2">
    <source>
        <dbReference type="ARBA" id="ARBA00022475"/>
    </source>
</evidence>
<proteinExistence type="inferred from homology"/>
<comment type="caution">
    <text evidence="13">The sequence shown here is derived from an EMBL/GenBank/DDBJ whole genome shotgun (WGS) entry which is preliminary data.</text>
</comment>
<evidence type="ECO:0000256" key="8">
    <source>
        <dbReference type="ARBA" id="ARBA00023180"/>
    </source>
</evidence>
<dbReference type="InterPro" id="IPR017452">
    <property type="entry name" value="GPCR_Rhodpsn_7TM"/>
</dbReference>
<feature type="transmembrane region" description="Helical" evidence="11">
    <location>
        <begin position="50"/>
        <end position="76"/>
    </location>
</feature>
<keyword evidence="8" id="KW-0325">Glycoprotein</keyword>
<dbReference type="PROSITE" id="PS00237">
    <property type="entry name" value="G_PROTEIN_RECEP_F1_1"/>
    <property type="match status" value="1"/>
</dbReference>
<evidence type="ECO:0000256" key="6">
    <source>
        <dbReference type="ARBA" id="ARBA00023136"/>
    </source>
</evidence>
<dbReference type="Gene3D" id="1.20.1070.10">
    <property type="entry name" value="Rhodopsin 7-helix transmembrane proteins"/>
    <property type="match status" value="1"/>
</dbReference>
<keyword evidence="5 10" id="KW-0297">G-protein coupled receptor</keyword>
<dbReference type="AlphaFoldDB" id="A0A9W9YKX1"/>
<feature type="transmembrane region" description="Helical" evidence="11">
    <location>
        <begin position="167"/>
        <end position="190"/>
    </location>
</feature>
<feature type="transmembrane region" description="Helical" evidence="11">
    <location>
        <begin position="88"/>
        <end position="114"/>
    </location>
</feature>
<dbReference type="GO" id="GO:0005886">
    <property type="term" value="C:plasma membrane"/>
    <property type="evidence" value="ECO:0007669"/>
    <property type="project" value="UniProtKB-SubCell"/>
</dbReference>
<gene>
    <name evidence="13" type="primary">MC5R_12</name>
    <name evidence="13" type="ORF">OS493_026490</name>
</gene>
<keyword evidence="14" id="KW-1185">Reference proteome</keyword>
<dbReference type="PANTHER" id="PTHR24246">
    <property type="entry name" value="OLFACTORY RECEPTOR AND ADENOSINE RECEPTOR"/>
    <property type="match status" value="1"/>
</dbReference>
<sequence>MNDNRYSGEYSSCLQSQPSFNRPCMTSSLENSMNLTNASAEDCYLPLAHAIALVTTNSLTAVLGTFGNILVCIAVVNNPRLRRSSNFLLVSLAIADLIVTMVSAPLVGAMVVKIALTHECPKLLELIYSIAGYLSCSASIFHLAAISIDRFLAVVFSLRHGSIMKKFGLKTMLVTVWSLAVAIVCLRVSGLKEISLLSLVMFLVSYAAIVVSYASIVIFLVKERRAKQHLRARSYVVEVERRVAFTLAIIISIFSVCWFPLIISFFSSGYSLVKLHGTAFMWIRTLALSNSAMNFLIYSWRIRDFRAAYFAIYRNIVGCGSQ</sequence>
<dbReference type="SMART" id="SM01381">
    <property type="entry name" value="7TM_GPCR_Srsx"/>
    <property type="match status" value="1"/>
</dbReference>
<evidence type="ECO:0000259" key="12">
    <source>
        <dbReference type="PROSITE" id="PS50262"/>
    </source>
</evidence>
<evidence type="ECO:0000313" key="13">
    <source>
        <dbReference type="EMBL" id="KAJ7356111.1"/>
    </source>
</evidence>
<dbReference type="EMBL" id="MU827324">
    <property type="protein sequence ID" value="KAJ7356111.1"/>
    <property type="molecule type" value="Genomic_DNA"/>
</dbReference>
<keyword evidence="9 10" id="KW-0807">Transducer</keyword>
<keyword evidence="6 11" id="KW-0472">Membrane</keyword>
<name>A0A9W9YKX1_9CNID</name>
<feature type="transmembrane region" description="Helical" evidence="11">
    <location>
        <begin position="126"/>
        <end position="146"/>
    </location>
</feature>
<feature type="transmembrane region" description="Helical" evidence="11">
    <location>
        <begin position="242"/>
        <end position="267"/>
    </location>
</feature>
<keyword evidence="3 10" id="KW-0812">Transmembrane</keyword>
<evidence type="ECO:0000256" key="4">
    <source>
        <dbReference type="ARBA" id="ARBA00022989"/>
    </source>
</evidence>
<evidence type="ECO:0000256" key="10">
    <source>
        <dbReference type="RuleBase" id="RU000688"/>
    </source>
</evidence>
<feature type="domain" description="G-protein coupled receptors family 1 profile" evidence="12">
    <location>
        <begin position="67"/>
        <end position="298"/>
    </location>
</feature>
<dbReference type="PANTHER" id="PTHR24246:SF27">
    <property type="entry name" value="ADENOSINE RECEPTOR, ISOFORM A"/>
    <property type="match status" value="1"/>
</dbReference>
<dbReference type="InterPro" id="IPR000276">
    <property type="entry name" value="GPCR_Rhodpsn"/>
</dbReference>
<protein>
    <submittedName>
        <fullName evidence="13">Melanocortin receptor 5</fullName>
    </submittedName>
</protein>
<evidence type="ECO:0000256" key="5">
    <source>
        <dbReference type="ARBA" id="ARBA00023040"/>
    </source>
</evidence>
<organism evidence="13 14">
    <name type="scientific">Desmophyllum pertusum</name>
    <dbReference type="NCBI Taxonomy" id="174260"/>
    <lineage>
        <taxon>Eukaryota</taxon>
        <taxon>Metazoa</taxon>
        <taxon>Cnidaria</taxon>
        <taxon>Anthozoa</taxon>
        <taxon>Hexacorallia</taxon>
        <taxon>Scleractinia</taxon>
        <taxon>Caryophylliina</taxon>
        <taxon>Caryophylliidae</taxon>
        <taxon>Desmophyllum</taxon>
    </lineage>
</organism>
<dbReference type="PROSITE" id="PS50262">
    <property type="entry name" value="G_PROTEIN_RECEP_F1_2"/>
    <property type="match status" value="1"/>
</dbReference>
<keyword evidence="7 10" id="KW-0675">Receptor</keyword>
<dbReference type="GO" id="GO:0004930">
    <property type="term" value="F:G protein-coupled receptor activity"/>
    <property type="evidence" value="ECO:0007669"/>
    <property type="project" value="UniProtKB-KW"/>
</dbReference>
<evidence type="ECO:0000313" key="14">
    <source>
        <dbReference type="Proteomes" id="UP001163046"/>
    </source>
</evidence>
<dbReference type="OrthoDB" id="5958432at2759"/>
<feature type="transmembrane region" description="Helical" evidence="11">
    <location>
        <begin position="196"/>
        <end position="221"/>
    </location>
</feature>